<dbReference type="SUPFAM" id="SSF56235">
    <property type="entry name" value="N-terminal nucleophile aminohydrolases (Ntn hydrolases)"/>
    <property type="match status" value="1"/>
</dbReference>
<keyword evidence="2" id="KW-1185">Reference proteome</keyword>
<organism evidence="1 2">
    <name type="scientific">Prunus yedoensis var. nudiflora</name>
    <dbReference type="NCBI Taxonomy" id="2094558"/>
    <lineage>
        <taxon>Eukaryota</taxon>
        <taxon>Viridiplantae</taxon>
        <taxon>Streptophyta</taxon>
        <taxon>Embryophyta</taxon>
        <taxon>Tracheophyta</taxon>
        <taxon>Spermatophyta</taxon>
        <taxon>Magnoliopsida</taxon>
        <taxon>eudicotyledons</taxon>
        <taxon>Gunneridae</taxon>
        <taxon>Pentapetalae</taxon>
        <taxon>rosids</taxon>
        <taxon>fabids</taxon>
        <taxon>Rosales</taxon>
        <taxon>Rosaceae</taxon>
        <taxon>Amygdaloideae</taxon>
        <taxon>Amygdaleae</taxon>
        <taxon>Prunus</taxon>
    </lineage>
</organism>
<accession>A0A314ZM99</accession>
<gene>
    <name evidence="1" type="ORF">Pyn_07079</name>
</gene>
<dbReference type="InterPro" id="IPR029055">
    <property type="entry name" value="Ntn_hydrolases_N"/>
</dbReference>
<dbReference type="Proteomes" id="UP000250321">
    <property type="component" value="Unassembled WGS sequence"/>
</dbReference>
<proteinExistence type="predicted"/>
<evidence type="ECO:0000313" key="2">
    <source>
        <dbReference type="Proteomes" id="UP000250321"/>
    </source>
</evidence>
<dbReference type="AlphaFoldDB" id="A0A314ZM99"/>
<dbReference type="EMBL" id="PJQY01000072">
    <property type="protein sequence ID" value="PQQ19307.1"/>
    <property type="molecule type" value="Genomic_DNA"/>
</dbReference>
<protein>
    <submittedName>
        <fullName evidence="1">Uncharacterized protein</fullName>
    </submittedName>
</protein>
<sequence>MVANTLHTPELLATLVVGYSGRVPKIYKVRWAPEIDRVEFSNRDGVKRNDKFVAIGFRAPYALAVLDHTLYALDMPREKVKSLVQDALTHASLCDCLTRGGMD</sequence>
<dbReference type="OrthoDB" id="10465634at2759"/>
<reference evidence="1 2" key="1">
    <citation type="submission" date="2018-02" db="EMBL/GenBank/DDBJ databases">
        <title>Draft genome of wild Prunus yedoensis var. nudiflora.</title>
        <authorList>
            <person name="Baek S."/>
            <person name="Kim J.-H."/>
            <person name="Choi K."/>
            <person name="Kim G.-B."/>
            <person name="Cho A."/>
            <person name="Jang H."/>
            <person name="Shin C.-H."/>
            <person name="Yu H.-J."/>
            <person name="Mun J.-H."/>
        </authorList>
    </citation>
    <scope>NUCLEOTIDE SEQUENCE [LARGE SCALE GENOMIC DNA]</scope>
    <source>
        <strain evidence="2">cv. Jeju island</strain>
        <tissue evidence="1">Leaf</tissue>
    </source>
</reference>
<name>A0A314ZM99_PRUYE</name>
<evidence type="ECO:0000313" key="1">
    <source>
        <dbReference type="EMBL" id="PQQ19307.1"/>
    </source>
</evidence>
<dbReference type="CDD" id="cd01901">
    <property type="entry name" value="Ntn_hydrolase"/>
    <property type="match status" value="1"/>
</dbReference>
<comment type="caution">
    <text evidence="1">The sequence shown here is derived from an EMBL/GenBank/DDBJ whole genome shotgun (WGS) entry which is preliminary data.</text>
</comment>
<dbReference type="Gene3D" id="3.60.20.10">
    <property type="entry name" value="Glutamine Phosphoribosylpyrophosphate, subunit 1, domain 1"/>
    <property type="match status" value="1"/>
</dbReference>